<evidence type="ECO:0000256" key="1">
    <source>
        <dbReference type="ARBA" id="ARBA00009437"/>
    </source>
</evidence>
<dbReference type="AlphaFoldDB" id="A0A6L3XCF3"/>
<evidence type="ECO:0000256" key="3">
    <source>
        <dbReference type="ARBA" id="ARBA00023125"/>
    </source>
</evidence>
<dbReference type="Proteomes" id="UP000476281">
    <property type="component" value="Unassembled WGS sequence"/>
</dbReference>
<dbReference type="GO" id="GO:0003700">
    <property type="term" value="F:DNA-binding transcription factor activity"/>
    <property type="evidence" value="ECO:0007669"/>
    <property type="project" value="InterPro"/>
</dbReference>
<protein>
    <submittedName>
        <fullName evidence="6">LysR family transcriptional regulator</fullName>
    </submittedName>
</protein>
<name>A0A6L3XCF3_9ENTR</name>
<keyword evidence="3" id="KW-0238">DNA-binding</keyword>
<evidence type="ECO:0000313" key="6">
    <source>
        <dbReference type="EMBL" id="KAB2470225.1"/>
    </source>
</evidence>
<keyword evidence="4" id="KW-0804">Transcription</keyword>
<dbReference type="PRINTS" id="PR00039">
    <property type="entry name" value="HTHLYSR"/>
</dbReference>
<dbReference type="FunFam" id="1.10.10.10:FF:000001">
    <property type="entry name" value="LysR family transcriptional regulator"/>
    <property type="match status" value="1"/>
</dbReference>
<comment type="similarity">
    <text evidence="1">Belongs to the LysR transcriptional regulatory family.</text>
</comment>
<organism evidence="6 7">
    <name type="scientific">Enterobacter hormaechei</name>
    <dbReference type="NCBI Taxonomy" id="158836"/>
    <lineage>
        <taxon>Bacteria</taxon>
        <taxon>Pseudomonadati</taxon>
        <taxon>Pseudomonadota</taxon>
        <taxon>Gammaproteobacteria</taxon>
        <taxon>Enterobacterales</taxon>
        <taxon>Enterobacteriaceae</taxon>
        <taxon>Enterobacter</taxon>
        <taxon>Enterobacter cloacae complex</taxon>
    </lineage>
</organism>
<dbReference type="EMBL" id="WBSZ01001843">
    <property type="protein sequence ID" value="KAB2470225.1"/>
    <property type="molecule type" value="Genomic_DNA"/>
</dbReference>
<dbReference type="Gene3D" id="1.10.10.10">
    <property type="entry name" value="Winged helix-like DNA-binding domain superfamily/Winged helix DNA-binding domain"/>
    <property type="match status" value="1"/>
</dbReference>
<dbReference type="PANTHER" id="PTHR30126">
    <property type="entry name" value="HTH-TYPE TRANSCRIPTIONAL REGULATOR"/>
    <property type="match status" value="1"/>
</dbReference>
<keyword evidence="2" id="KW-0805">Transcription regulation</keyword>
<reference evidence="6 7" key="1">
    <citation type="submission" date="2019-09" db="EMBL/GenBank/DDBJ databases">
        <title>Reversal of blaTEM antimicrobial resistance by CRISPR-Cas9 in clinical E. coli and other Enterobacteriaceae strains.</title>
        <authorList>
            <person name="Tagliaferri T."/>
            <person name="Guimaraes N."/>
            <person name="Pereira M."/>
            <person name="Felicori L."/>
            <person name="Horz H.-P."/>
            <person name="Santos S."/>
            <person name="Mendes T."/>
        </authorList>
    </citation>
    <scope>NUCLEOTIDE SEQUENCE [LARGE SCALE GENOMIC DNA]</scope>
    <source>
        <strain evidence="6 7">E2_blaTEM_MG</strain>
    </source>
</reference>
<evidence type="ECO:0000256" key="4">
    <source>
        <dbReference type="ARBA" id="ARBA00023163"/>
    </source>
</evidence>
<dbReference type="GO" id="GO:0000976">
    <property type="term" value="F:transcription cis-regulatory region binding"/>
    <property type="evidence" value="ECO:0007669"/>
    <property type="project" value="TreeGrafter"/>
</dbReference>
<evidence type="ECO:0000259" key="5">
    <source>
        <dbReference type="PROSITE" id="PS50931"/>
    </source>
</evidence>
<dbReference type="Pfam" id="PF00126">
    <property type="entry name" value="HTH_1"/>
    <property type="match status" value="1"/>
</dbReference>
<dbReference type="InterPro" id="IPR036390">
    <property type="entry name" value="WH_DNA-bd_sf"/>
</dbReference>
<dbReference type="InterPro" id="IPR036388">
    <property type="entry name" value="WH-like_DNA-bd_sf"/>
</dbReference>
<evidence type="ECO:0000256" key="2">
    <source>
        <dbReference type="ARBA" id="ARBA00023015"/>
    </source>
</evidence>
<dbReference type="SUPFAM" id="SSF46785">
    <property type="entry name" value="Winged helix' DNA-binding domain"/>
    <property type="match status" value="1"/>
</dbReference>
<feature type="domain" description="HTH lysR-type" evidence="5">
    <location>
        <begin position="1"/>
        <end position="60"/>
    </location>
</feature>
<gene>
    <name evidence="6" type="ORF">F9C29_29575</name>
</gene>
<feature type="non-terminal residue" evidence="6">
    <location>
        <position position="88"/>
    </location>
</feature>
<dbReference type="PANTHER" id="PTHR30126:SF91">
    <property type="entry name" value="LYSR FAMILY TRANSCRIPTIONAL REGULATOR"/>
    <property type="match status" value="1"/>
</dbReference>
<comment type="caution">
    <text evidence="6">The sequence shown here is derived from an EMBL/GenBank/DDBJ whole genome shotgun (WGS) entry which is preliminary data.</text>
</comment>
<dbReference type="InterPro" id="IPR000847">
    <property type="entry name" value="LysR_HTH_N"/>
</dbReference>
<evidence type="ECO:0000313" key="7">
    <source>
        <dbReference type="Proteomes" id="UP000476281"/>
    </source>
</evidence>
<accession>A0A6L3XCF3</accession>
<dbReference type="PROSITE" id="PS50931">
    <property type="entry name" value="HTH_LYSR"/>
    <property type="match status" value="1"/>
</dbReference>
<proteinExistence type="inferred from homology"/>
<sequence length="88" mass="9402">MRYSPEALTAFVETVAAGSFSAAARRLRKSQSTISTSIANLEADLGFELFDRSARHPVLTAQGEQVLGYVQSILAASARLDELAVSLT</sequence>